<feature type="domain" description="Calx-beta" evidence="5">
    <location>
        <begin position="768"/>
        <end position="865"/>
    </location>
</feature>
<dbReference type="EMBL" id="AMWX01000001">
    <property type="protein sequence ID" value="EKO37274.1"/>
    <property type="molecule type" value="Genomic_DNA"/>
</dbReference>
<dbReference type="InterPro" id="IPR003644">
    <property type="entry name" value="Calx_beta"/>
</dbReference>
<keyword evidence="1 4" id="KW-0732">Signal</keyword>
<accession>K6G834</accession>
<dbReference type="GO" id="GO:0016020">
    <property type="term" value="C:membrane"/>
    <property type="evidence" value="ECO:0007669"/>
    <property type="project" value="InterPro"/>
</dbReference>
<dbReference type="SMART" id="SM00237">
    <property type="entry name" value="Calx_beta"/>
    <property type="match status" value="1"/>
</dbReference>
<evidence type="ECO:0000256" key="4">
    <source>
        <dbReference type="SAM" id="SignalP"/>
    </source>
</evidence>
<gene>
    <name evidence="6" type="ORF">B273_0159</name>
</gene>
<dbReference type="GO" id="GO:0007154">
    <property type="term" value="P:cell communication"/>
    <property type="evidence" value="ECO:0007669"/>
    <property type="project" value="InterPro"/>
</dbReference>
<dbReference type="Gene3D" id="2.60.40.2030">
    <property type="match status" value="1"/>
</dbReference>
<evidence type="ECO:0000313" key="7">
    <source>
        <dbReference type="Proteomes" id="UP000010310"/>
    </source>
</evidence>
<dbReference type="Pfam" id="PF03160">
    <property type="entry name" value="Calx-beta"/>
    <property type="match status" value="1"/>
</dbReference>
<evidence type="ECO:0000256" key="2">
    <source>
        <dbReference type="ARBA" id="ARBA00022737"/>
    </source>
</evidence>
<evidence type="ECO:0000313" key="6">
    <source>
        <dbReference type="EMBL" id="EKO37274.1"/>
    </source>
</evidence>
<organism evidence="6 7">
    <name type="scientific">SAR86 cluster bacterium SAR86E</name>
    <dbReference type="NCBI Taxonomy" id="1208365"/>
    <lineage>
        <taxon>Bacteria</taxon>
        <taxon>Pseudomonadati</taxon>
        <taxon>Pseudomonadota</taxon>
        <taxon>Gammaproteobacteria</taxon>
        <taxon>SAR86 cluster</taxon>
    </lineage>
</organism>
<name>K6G834_9GAMM</name>
<feature type="chain" id="PRO_5003891242" evidence="4">
    <location>
        <begin position="23"/>
        <end position="1507"/>
    </location>
</feature>
<reference evidence="6 7" key="1">
    <citation type="submission" date="2012-09" db="EMBL/GenBank/DDBJ databases">
        <authorList>
            <person name="Dupont C.L."/>
            <person name="Rusch D.B."/>
            <person name="Lombardo M.-J."/>
            <person name="Novotny M."/>
            <person name="Yee-Greenbaum J."/>
            <person name="Laskin R."/>
        </authorList>
    </citation>
    <scope>NUCLEOTIDE SEQUENCE [LARGE SCALE GENOMIC DNA]</scope>
    <source>
        <strain evidence="6">SAR86E</strain>
    </source>
</reference>
<proteinExistence type="predicted"/>
<sequence>MTKLNKLTYLTALLIVPCFVVAQENYDTDTFENFVADQEIQQSLNDAQETLCQIANMGTKDLANDGAYKATQTLTLCSQSTGGSGSSDGTAATAAVSAQSSTTASSATSGDNAVVAVAIDEFTIDSQFLIDGSQESKLWFADETPFDEQTNRQPKLLTYVKLKQTDGESEEKRFGDFVAQWQSFANGNRPEDFPEDSWARNECSDERIASGWSWCIDGTSLGEGTLIATGNAIKYRARGSGPDANLAAEFLSNDDVKGVYTRQTGWSDESLIDPSCDGSEDWWNCQSQEFRDSQVNVTGQFTFGRDAENKLFCSTLAGLFYVDWQQPNEDGTYPKTTPVTLNDDVRARLARNGWSTTEACYSVDATTTIKNVWDYGVYNDDGTPYTLENPSFPIKAIVEVTENAGTENERIVKKRIHGYASYWGVHVDESYQNLVTDTTPFKRDDLSKNDLNVDNIYNVKPRSYRIERTDKVYSALNDLDGLSLQFYVGNDEWWSEEYKSLGFPAQTTFNSRIAFATNKATLVDYDNGSASNAFSHSMYGSHDGASTFIANLEGGKIDKTNLLKLLDNDANDPGKVMTFNVKLGAIPGTDYSYERTISPYLWLCTGSSITTTSAAVYGPDQFTLASGQACLQITGGMKVEADGTTITLTAGTGTNNDDTVYATYFDSTGLNLSIPGNYPFNLNEVYDINVTADGFDENEISLEFYFGRLIEKFAALTEQGNRDGSNNGLISQSLEAFINSSDSFTFLAQSHGLDLFTHDMKRFDKIKGTFEIADTPPMAVYADDVYVNETAGTADVIFKLTKAATSNTTIDYTIAGSSTASTDDYDLASSGTVTIATGQQQATLSVTITNDAVAESLDDEMLTLTLSNPVNASLGRTSTTVHIFDDDINRTAYNEYVAVFDAESATFVVEEGIKNDGYWQIVELATPFQFTVNDWLTKMKKTYNEGTEWEHTDIRDIGAWSSDTETYYRIFPSAMQNPTSTEKGVGVQSEVRTIISASELPDNLYCLERCPSTSLIKAHYDNAISQVSGGGSISAASPNPHIPAASPQLTEAITITRKYDEGTENEWEEVQTYEAGHYFQGQTLANMATYTKNTDGLVDPDGSNLALTSDFSEFTRPGDAIRGSYFTTDWGRDETSWGIWTGQMVDADNLAKLECDKEQNGEYRDFNARYPNSNDTRYCQYKLWQSDSEVDSFYNVSLETNKNYEIFDESGSKVVFDPRQTFDLVLPDDATKFGADAGKKFRLDFQGSHLGGIPGNVINKETGENLGEWVREWKDEYRWVQRFVIPDGTVLTSRTSDVTVKVKALRGEEWLLKRDDAIGSMPDLLDYSLDKLAKQEDLEFEIGPRPIYWWGCDSNQNGIANEWEDWTYDEASDTWTEGAQIDVCNDRETGEPTLFDENGDPIYYPYQPEYATDAQKAYFILENSFPSCVEQLEYQIADWRARNNERPDDDPGKLGDYTQDEGFMEWFSREESRCQTIGPVPDESTLINDGLPAVVDGKVVFDPTPTS</sequence>
<dbReference type="InterPro" id="IPR038081">
    <property type="entry name" value="CalX-like_sf"/>
</dbReference>
<comment type="caution">
    <text evidence="6">The sequence shown here is derived from an EMBL/GenBank/DDBJ whole genome shotgun (WGS) entry which is preliminary data.</text>
</comment>
<dbReference type="Proteomes" id="UP000010310">
    <property type="component" value="Unassembled WGS sequence"/>
</dbReference>
<keyword evidence="7" id="KW-1185">Reference proteome</keyword>
<evidence type="ECO:0000256" key="1">
    <source>
        <dbReference type="ARBA" id="ARBA00022729"/>
    </source>
</evidence>
<dbReference type="SUPFAM" id="SSF141072">
    <property type="entry name" value="CalX-like"/>
    <property type="match status" value="1"/>
</dbReference>
<feature type="signal peptide" evidence="4">
    <location>
        <begin position="1"/>
        <end position="22"/>
    </location>
</feature>
<dbReference type="STRING" id="1208365.B273_0159"/>
<protein>
    <submittedName>
        <fullName evidence="6">Calx-beta domain protein</fullName>
    </submittedName>
</protein>
<evidence type="ECO:0000256" key="3">
    <source>
        <dbReference type="ARBA" id="ARBA00022837"/>
    </source>
</evidence>
<evidence type="ECO:0000259" key="5">
    <source>
        <dbReference type="SMART" id="SM00237"/>
    </source>
</evidence>
<keyword evidence="3" id="KW-0106">Calcium</keyword>
<keyword evidence="2" id="KW-0677">Repeat</keyword>